<comment type="similarity">
    <text evidence="2">Belongs to the CPA3 antiporters (TC 2.A.63) subunit E family.</text>
</comment>
<evidence type="ECO:0000256" key="5">
    <source>
        <dbReference type="ARBA" id="ARBA00022692"/>
    </source>
</evidence>
<feature type="transmembrane region" description="Helical" evidence="8">
    <location>
        <begin position="29"/>
        <end position="49"/>
    </location>
</feature>
<dbReference type="RefSeq" id="WP_250860392.1">
    <property type="nucleotide sequence ID" value="NZ_JAGSOJ010000003.1"/>
</dbReference>
<keyword evidence="6 8" id="KW-1133">Transmembrane helix</keyword>
<evidence type="ECO:0000256" key="7">
    <source>
        <dbReference type="ARBA" id="ARBA00023136"/>
    </source>
</evidence>
<sequence>MKKFKLLLEIFPTLIFFWMLFTLDFSLQGIILGAFISLLITLFSINVIYDHSDFTIRIPNFFTLMQYSFRLIYEIYRASFIQILRIIKQDNHSVIVEVQLDVTDPLLITIIANSITLTPGTITVDTDDNILFVLSIKDDGEDGEQLKQNIKNRFEKYFIKKG</sequence>
<dbReference type="PANTHER" id="PTHR34584:SF1">
    <property type="entry name" value="NA(+)_H(+) ANTIPORTER SUBUNIT E1"/>
    <property type="match status" value="1"/>
</dbReference>
<reference evidence="9" key="2">
    <citation type="submission" date="2021-04" db="EMBL/GenBank/DDBJ databases">
        <authorList>
            <person name="Dong X."/>
        </authorList>
    </citation>
    <scope>NUCLEOTIDE SEQUENCE</scope>
    <source>
        <strain evidence="9">ZWT</strain>
    </source>
</reference>
<dbReference type="InterPro" id="IPR002758">
    <property type="entry name" value="Cation_antiport_E"/>
</dbReference>
<dbReference type="PANTHER" id="PTHR34584">
    <property type="entry name" value="NA(+)/H(+) ANTIPORTER SUBUNIT E1"/>
    <property type="match status" value="1"/>
</dbReference>
<dbReference type="GO" id="GO:0015297">
    <property type="term" value="F:antiporter activity"/>
    <property type="evidence" value="ECO:0007669"/>
    <property type="project" value="UniProtKB-KW"/>
</dbReference>
<dbReference type="EMBL" id="JAGSOJ010000003">
    <property type="protein sequence ID" value="MCM1991286.1"/>
    <property type="molecule type" value="Genomic_DNA"/>
</dbReference>
<dbReference type="Proteomes" id="UP001056429">
    <property type="component" value="Unassembled WGS sequence"/>
</dbReference>
<reference evidence="9" key="1">
    <citation type="journal article" date="2021" name="mSystems">
        <title>Bacteria and Archaea Synergistically Convert Glycine Betaine to Biogenic Methane in the Formosa Cold Seep of the South China Sea.</title>
        <authorList>
            <person name="Li L."/>
            <person name="Zhang W."/>
            <person name="Zhang S."/>
            <person name="Song L."/>
            <person name="Sun Q."/>
            <person name="Zhang H."/>
            <person name="Xiang H."/>
            <person name="Dong X."/>
        </authorList>
    </citation>
    <scope>NUCLEOTIDE SEQUENCE</scope>
    <source>
        <strain evidence="9">ZWT</strain>
    </source>
</reference>
<dbReference type="GO" id="GO:0008324">
    <property type="term" value="F:monoatomic cation transmembrane transporter activity"/>
    <property type="evidence" value="ECO:0007669"/>
    <property type="project" value="InterPro"/>
</dbReference>
<protein>
    <submittedName>
        <fullName evidence="9">Na+/H+ antiporter subunit E</fullName>
    </submittedName>
</protein>
<feature type="transmembrane region" description="Helical" evidence="8">
    <location>
        <begin position="7"/>
        <end position="23"/>
    </location>
</feature>
<keyword evidence="10" id="KW-1185">Reference proteome</keyword>
<keyword evidence="3" id="KW-0813">Transport</keyword>
<accession>A0A9J6P557</accession>
<gene>
    <name evidence="9" type="ORF">KDK92_16245</name>
</gene>
<dbReference type="GO" id="GO:0005886">
    <property type="term" value="C:plasma membrane"/>
    <property type="evidence" value="ECO:0007669"/>
    <property type="project" value="UniProtKB-SubCell"/>
</dbReference>
<evidence type="ECO:0000256" key="1">
    <source>
        <dbReference type="ARBA" id="ARBA00004651"/>
    </source>
</evidence>
<dbReference type="AlphaFoldDB" id="A0A9J6P557"/>
<name>A0A9J6P557_9CLOT</name>
<evidence type="ECO:0000256" key="3">
    <source>
        <dbReference type="ARBA" id="ARBA00022449"/>
    </source>
</evidence>
<evidence type="ECO:0000313" key="9">
    <source>
        <dbReference type="EMBL" id="MCM1991286.1"/>
    </source>
</evidence>
<evidence type="ECO:0000256" key="8">
    <source>
        <dbReference type="SAM" id="Phobius"/>
    </source>
</evidence>
<evidence type="ECO:0000256" key="2">
    <source>
        <dbReference type="ARBA" id="ARBA00006228"/>
    </source>
</evidence>
<keyword evidence="7 8" id="KW-0472">Membrane</keyword>
<evidence type="ECO:0000313" key="10">
    <source>
        <dbReference type="Proteomes" id="UP001056429"/>
    </source>
</evidence>
<organism evidence="9 10">
    <name type="scientific">Oceanirhabdus seepicola</name>
    <dbReference type="NCBI Taxonomy" id="2828781"/>
    <lineage>
        <taxon>Bacteria</taxon>
        <taxon>Bacillati</taxon>
        <taxon>Bacillota</taxon>
        <taxon>Clostridia</taxon>
        <taxon>Eubacteriales</taxon>
        <taxon>Clostridiaceae</taxon>
        <taxon>Oceanirhabdus</taxon>
    </lineage>
</organism>
<dbReference type="Pfam" id="PF01899">
    <property type="entry name" value="MNHE"/>
    <property type="match status" value="1"/>
</dbReference>
<keyword evidence="4" id="KW-1003">Cell membrane</keyword>
<evidence type="ECO:0000256" key="4">
    <source>
        <dbReference type="ARBA" id="ARBA00022475"/>
    </source>
</evidence>
<evidence type="ECO:0000256" key="6">
    <source>
        <dbReference type="ARBA" id="ARBA00022989"/>
    </source>
</evidence>
<comment type="caution">
    <text evidence="9">The sequence shown here is derived from an EMBL/GenBank/DDBJ whole genome shotgun (WGS) entry which is preliminary data.</text>
</comment>
<proteinExistence type="inferred from homology"/>
<comment type="subcellular location">
    <subcellularLocation>
        <location evidence="1">Cell membrane</location>
        <topology evidence="1">Multi-pass membrane protein</topology>
    </subcellularLocation>
</comment>
<dbReference type="PIRSF" id="PIRSF019239">
    <property type="entry name" value="MrpE"/>
    <property type="match status" value="1"/>
</dbReference>
<keyword evidence="3" id="KW-0050">Antiport</keyword>
<keyword evidence="5 8" id="KW-0812">Transmembrane</keyword>